<name>A0A8H3BG36_9AGAM</name>
<protein>
    <submittedName>
        <fullName evidence="2">Uncharacterized protein</fullName>
    </submittedName>
</protein>
<dbReference type="Proteomes" id="UP000663861">
    <property type="component" value="Unassembled WGS sequence"/>
</dbReference>
<feature type="region of interest" description="Disordered" evidence="1">
    <location>
        <begin position="1"/>
        <end position="77"/>
    </location>
</feature>
<dbReference type="AlphaFoldDB" id="A0A8H3BG36"/>
<comment type="caution">
    <text evidence="2">The sequence shown here is derived from an EMBL/GenBank/DDBJ whole genome shotgun (WGS) entry which is preliminary data.</text>
</comment>
<feature type="compositionally biased region" description="Polar residues" evidence="1">
    <location>
        <begin position="65"/>
        <end position="77"/>
    </location>
</feature>
<reference evidence="2" key="1">
    <citation type="submission" date="2021-01" db="EMBL/GenBank/DDBJ databases">
        <authorList>
            <person name="Kaushik A."/>
        </authorList>
    </citation>
    <scope>NUCLEOTIDE SEQUENCE</scope>
    <source>
        <strain evidence="2">AG4-RS23</strain>
    </source>
</reference>
<evidence type="ECO:0000256" key="1">
    <source>
        <dbReference type="SAM" id="MobiDB-lite"/>
    </source>
</evidence>
<organism evidence="2 3">
    <name type="scientific">Rhizoctonia solani</name>
    <dbReference type="NCBI Taxonomy" id="456999"/>
    <lineage>
        <taxon>Eukaryota</taxon>
        <taxon>Fungi</taxon>
        <taxon>Dikarya</taxon>
        <taxon>Basidiomycota</taxon>
        <taxon>Agaricomycotina</taxon>
        <taxon>Agaricomycetes</taxon>
        <taxon>Cantharellales</taxon>
        <taxon>Ceratobasidiaceae</taxon>
        <taxon>Rhizoctonia</taxon>
    </lineage>
</organism>
<sequence>MVNKTVGSRGVPPVRPLSSSTMPYVPAKRRSQAANLAEARAKKKLMRNQHSNDENTEGTERESHVTPSVTSEPPSQLNVSHLLTPQANSRPRYQVRIKFDPRSHKPLEPAPHRCYHTRMGTPMVEYSPESPIPTTEPPETPQELCNNTTTGIDADLPGNVDLKYDPKHLLLLRSDAENALLKITRILNVPRDKGQGYKECKLDKVTRTRCQSIASCLYFICKMGKTPGGLPESSSDSGRPPGVLPILQMSRV</sequence>
<proteinExistence type="predicted"/>
<evidence type="ECO:0000313" key="3">
    <source>
        <dbReference type="Proteomes" id="UP000663861"/>
    </source>
</evidence>
<evidence type="ECO:0000313" key="2">
    <source>
        <dbReference type="EMBL" id="CAE6456260.1"/>
    </source>
</evidence>
<feature type="region of interest" description="Disordered" evidence="1">
    <location>
        <begin position="229"/>
        <end position="252"/>
    </location>
</feature>
<feature type="non-terminal residue" evidence="2">
    <location>
        <position position="1"/>
    </location>
</feature>
<gene>
    <name evidence="2" type="ORF">RDB_LOCUS61960</name>
</gene>
<feature type="compositionally biased region" description="Basic and acidic residues" evidence="1">
    <location>
        <begin position="50"/>
        <end position="64"/>
    </location>
</feature>
<dbReference type="EMBL" id="CAJMWY010001037">
    <property type="protein sequence ID" value="CAE6456260.1"/>
    <property type="molecule type" value="Genomic_DNA"/>
</dbReference>
<accession>A0A8H3BG36</accession>